<gene>
    <name evidence="1" type="ORF">EJA03_07250</name>
</gene>
<protein>
    <submittedName>
        <fullName evidence="1">Uncharacterized protein</fullName>
    </submittedName>
</protein>
<comment type="caution">
    <text evidence="1">The sequence shown here is derived from an EMBL/GenBank/DDBJ whole genome shotgun (WGS) entry which is preliminary data.</text>
</comment>
<organism evidence="1 2">
    <name type="scientific">Vibrio pectenicida</name>
    <dbReference type="NCBI Taxonomy" id="62763"/>
    <lineage>
        <taxon>Bacteria</taxon>
        <taxon>Pseudomonadati</taxon>
        <taxon>Pseudomonadota</taxon>
        <taxon>Gammaproteobacteria</taxon>
        <taxon>Vibrionales</taxon>
        <taxon>Vibrionaceae</taxon>
        <taxon>Vibrio</taxon>
    </lineage>
</organism>
<sequence length="580" mass="66450">MSNVAYCSGWKSEMCVQLYTSHNLLADFNRFLVKGFPATQKLQHGGQFENANRESFIHKLKLRFDDEISEGGSHSSLYSIFSGTALYVRWCDEQDQIAFTKASLENYMLHLQAKVTLGKLKKSTYKSKHSQMTTLFTRYLELPSHYFDDVTIMDNSDSEPFEAYTRGDLNQLLPFLRSLFRQTYQQFIQDPDTHINTYKAIPTMTFKWRGREYKLCGGITKMMCAGTFLLSYYTYANTSDLFQLKQPVNASSKLGEEWYTMPAFKRRAFKTIQVEMGSHELEIPKYAMTFFDNLLNASRTLSSDENATLLQTVASKKVTVMKAPILQCFLKMWMGKHFKFTDQTGRNLRPVISRFRETGSQLTTYHQGDIVNNVMLNNTPRTRKRHYSKGNVLANNGMLQDAMSIREEQVKSRVSVKQAQINLAIKVLVIEEERKVNLPNLSKTTNGGSCTSPFGDKSEKYTKRAQKQGLAREGEVLACANLLECFGCPSQVIVQSLSDIWCLLSFKAYIEESIYVHLDANHYRKNFEDIVSFIELNIIPNINNRLLKQAEKKLDNEGPHPFWDDSDSILGLIPTLANEA</sequence>
<dbReference type="EMBL" id="RSFA01000024">
    <property type="protein sequence ID" value="RSD31716.1"/>
    <property type="molecule type" value="Genomic_DNA"/>
</dbReference>
<keyword evidence="2" id="KW-1185">Reference proteome</keyword>
<dbReference type="RefSeq" id="WP_125320572.1">
    <property type="nucleotide sequence ID" value="NZ_AP024891.1"/>
</dbReference>
<accession>A0A3R9F964</accession>
<evidence type="ECO:0000313" key="1">
    <source>
        <dbReference type="EMBL" id="RSD31716.1"/>
    </source>
</evidence>
<name>A0A3R9F964_9VIBR</name>
<reference evidence="1 2" key="1">
    <citation type="submission" date="2018-12" db="EMBL/GenBank/DDBJ databases">
        <title>Genomic taxonomy of the Vibrionaceae family.</title>
        <authorList>
            <person name="Gomez-Gil B."/>
            <person name="Enciso-Ibarra K."/>
        </authorList>
    </citation>
    <scope>NUCLEOTIDE SEQUENCE [LARGE SCALE GENOMIC DNA]</scope>
    <source>
        <strain evidence="1 2">CAIM 594</strain>
    </source>
</reference>
<proteinExistence type="predicted"/>
<evidence type="ECO:0000313" key="2">
    <source>
        <dbReference type="Proteomes" id="UP000269041"/>
    </source>
</evidence>
<dbReference type="Proteomes" id="UP000269041">
    <property type="component" value="Unassembled WGS sequence"/>
</dbReference>
<dbReference type="OrthoDB" id="5824039at2"/>
<dbReference type="AlphaFoldDB" id="A0A3R9F964"/>